<dbReference type="STRING" id="229921.ADN01_14050"/>
<proteinExistence type="predicted"/>
<dbReference type="Pfam" id="PF20114">
    <property type="entry name" value="DUF6504"/>
    <property type="match status" value="1"/>
</dbReference>
<evidence type="ECO:0000313" key="3">
    <source>
        <dbReference type="Proteomes" id="UP000050501"/>
    </source>
</evidence>
<dbReference type="OrthoDB" id="163580at2"/>
<keyword evidence="3" id="KW-1185">Reference proteome</keyword>
<gene>
    <name evidence="2" type="ORF">ADN01_14050</name>
</gene>
<dbReference type="RefSeq" id="WP_062417805.1">
    <property type="nucleotide sequence ID" value="NZ_DF967974.1"/>
</dbReference>
<comment type="caution">
    <text evidence="2">The sequence shown here is derived from an EMBL/GenBank/DDBJ whole genome shotgun (WGS) entry which is preliminary data.</text>
</comment>
<dbReference type="AlphaFoldDB" id="A0A0P6XW37"/>
<feature type="domain" description="DUF6504" evidence="1">
    <location>
        <begin position="7"/>
        <end position="115"/>
    </location>
</feature>
<dbReference type="InterPro" id="IPR045443">
    <property type="entry name" value="DUF6504"/>
</dbReference>
<protein>
    <recommendedName>
        <fullName evidence="1">DUF6504 domain-containing protein</fullName>
    </recommendedName>
</protein>
<organism evidence="2 3">
    <name type="scientific">Levilinea saccharolytica</name>
    <dbReference type="NCBI Taxonomy" id="229921"/>
    <lineage>
        <taxon>Bacteria</taxon>
        <taxon>Bacillati</taxon>
        <taxon>Chloroflexota</taxon>
        <taxon>Anaerolineae</taxon>
        <taxon>Anaerolineales</taxon>
        <taxon>Anaerolineaceae</taxon>
        <taxon>Levilinea</taxon>
    </lineage>
</organism>
<dbReference type="EMBL" id="LGCM01000047">
    <property type="protein sequence ID" value="KPL79607.1"/>
    <property type="molecule type" value="Genomic_DNA"/>
</dbReference>
<dbReference type="Proteomes" id="UP000050501">
    <property type="component" value="Unassembled WGS sequence"/>
</dbReference>
<sequence>MDLIPISFIDEPIQAGFDSPPLLEKKPTCPQHFIWRGQTYTVAECLAEWVDNRRRGRMARNMRPEHAERAQRVGSWGVGRYFFRVRSADQRAFEIYYDRAPQDAADRKGKWFLRAELRLPA</sequence>
<accession>A0A0P6XW37</accession>
<evidence type="ECO:0000259" key="1">
    <source>
        <dbReference type="Pfam" id="PF20114"/>
    </source>
</evidence>
<evidence type="ECO:0000313" key="2">
    <source>
        <dbReference type="EMBL" id="KPL79607.1"/>
    </source>
</evidence>
<reference evidence="2 3" key="1">
    <citation type="submission" date="2015-07" db="EMBL/GenBank/DDBJ databases">
        <title>Genome sequence of Levilinea saccharolytica DSM 16555.</title>
        <authorList>
            <person name="Hemp J."/>
            <person name="Ward L.M."/>
            <person name="Pace L.A."/>
            <person name="Fischer W.W."/>
        </authorList>
    </citation>
    <scope>NUCLEOTIDE SEQUENCE [LARGE SCALE GENOMIC DNA]</scope>
    <source>
        <strain evidence="2 3">KIBI-1</strain>
    </source>
</reference>
<name>A0A0P6XW37_9CHLR</name>